<keyword evidence="2" id="KW-1133">Transmembrane helix</keyword>
<comment type="caution">
    <text evidence="3">The sequence shown here is derived from an EMBL/GenBank/DDBJ whole genome shotgun (WGS) entry which is preliminary data.</text>
</comment>
<evidence type="ECO:0000256" key="2">
    <source>
        <dbReference type="SAM" id="Phobius"/>
    </source>
</evidence>
<keyword evidence="2" id="KW-0472">Membrane</keyword>
<gene>
    <name evidence="3" type="ORF">DHEL01_v207372</name>
</gene>
<proteinExistence type="predicted"/>
<evidence type="ECO:0000313" key="3">
    <source>
        <dbReference type="EMBL" id="POS74240.1"/>
    </source>
</evidence>
<keyword evidence="4" id="KW-1185">Reference proteome</keyword>
<feature type="transmembrane region" description="Helical" evidence="2">
    <location>
        <begin position="165"/>
        <end position="188"/>
    </location>
</feature>
<protein>
    <submittedName>
        <fullName evidence="3">Uncharacterized protein</fullName>
    </submittedName>
</protein>
<dbReference type="InParanoid" id="A0A2P5HVF5"/>
<accession>A0A2P5HVF5</accession>
<feature type="region of interest" description="Disordered" evidence="1">
    <location>
        <begin position="264"/>
        <end position="323"/>
    </location>
</feature>
<dbReference type="EMBL" id="MAVT02000661">
    <property type="protein sequence ID" value="POS74240.1"/>
    <property type="molecule type" value="Genomic_DNA"/>
</dbReference>
<evidence type="ECO:0000256" key="1">
    <source>
        <dbReference type="SAM" id="MobiDB-lite"/>
    </source>
</evidence>
<feature type="compositionally biased region" description="Acidic residues" evidence="1">
    <location>
        <begin position="282"/>
        <end position="300"/>
    </location>
</feature>
<sequence length="323" mass="35030">MGCTSQYQFCNPSLPSNNCGPLGSLPDAQSQAAPLFGMSTADFEGTGEANGTMISRYQWLVYITGYAATSVSYLINSLGPSALSSPRYLNTGVIGSLPDDQWKTDVKYWWAIYLASLQAGFVDTARGSTDPVLDPYKLLPFNSHVQEMCDNQKIRSAGHVSFSIFGLYFTLVTGLLIITISFTLEPIFKCLYNRRKYQEYTYLEWAASETLQLQRIGFQGTNAGTWTGCTDAVPVTKSGEILPSLALQYSSSNTEIGSEIGKVSTEAKGEMVSTSNSANGERDEDSVSLDDLLDASEYVESDSPRVQAVSAAGHIDHGPQATQ</sequence>
<reference evidence="3" key="1">
    <citation type="submission" date="2017-09" db="EMBL/GenBank/DDBJ databases">
        <title>Polyketide synthases of a Diaporthe helianthi virulent isolate.</title>
        <authorList>
            <person name="Baroncelli R."/>
        </authorList>
    </citation>
    <scope>NUCLEOTIDE SEQUENCE [LARGE SCALE GENOMIC DNA]</scope>
    <source>
        <strain evidence="3">7/96</strain>
    </source>
</reference>
<dbReference type="OrthoDB" id="3540210at2759"/>
<name>A0A2P5HVF5_DIAHE</name>
<organism evidence="3 4">
    <name type="scientific">Diaporthe helianthi</name>
    <dbReference type="NCBI Taxonomy" id="158607"/>
    <lineage>
        <taxon>Eukaryota</taxon>
        <taxon>Fungi</taxon>
        <taxon>Dikarya</taxon>
        <taxon>Ascomycota</taxon>
        <taxon>Pezizomycotina</taxon>
        <taxon>Sordariomycetes</taxon>
        <taxon>Sordariomycetidae</taxon>
        <taxon>Diaporthales</taxon>
        <taxon>Diaporthaceae</taxon>
        <taxon>Diaporthe</taxon>
    </lineage>
</organism>
<dbReference type="AlphaFoldDB" id="A0A2P5HVF5"/>
<evidence type="ECO:0000313" key="4">
    <source>
        <dbReference type="Proteomes" id="UP000094444"/>
    </source>
</evidence>
<dbReference type="Proteomes" id="UP000094444">
    <property type="component" value="Unassembled WGS sequence"/>
</dbReference>
<keyword evidence="2" id="KW-0812">Transmembrane</keyword>